<keyword evidence="2" id="KW-0645">Protease</keyword>
<gene>
    <name evidence="2" type="ORF">NFI88_02370</name>
</gene>
<dbReference type="EMBL" id="JAMZEJ010000001">
    <property type="protein sequence ID" value="MCQ8239685.1"/>
    <property type="molecule type" value="Genomic_DNA"/>
</dbReference>
<protein>
    <submittedName>
        <fullName evidence="2">ClpXP protease specificity-enhancing factor SspB</fullName>
    </submittedName>
</protein>
<organism evidence="2 3">
    <name type="scientific">Rhizosaccharibacter radicis</name>
    <dbReference type="NCBI Taxonomy" id="2782605"/>
    <lineage>
        <taxon>Bacteria</taxon>
        <taxon>Pseudomonadati</taxon>
        <taxon>Pseudomonadota</taxon>
        <taxon>Alphaproteobacteria</taxon>
        <taxon>Acetobacterales</taxon>
        <taxon>Acetobacteraceae</taxon>
        <taxon>Rhizosaccharibacter</taxon>
    </lineage>
</organism>
<dbReference type="InterPro" id="IPR036760">
    <property type="entry name" value="SspB-like_sf"/>
</dbReference>
<proteinExistence type="predicted"/>
<feature type="compositionally biased region" description="Low complexity" evidence="1">
    <location>
        <begin position="162"/>
        <end position="176"/>
    </location>
</feature>
<dbReference type="Proteomes" id="UP001524547">
    <property type="component" value="Unassembled WGS sequence"/>
</dbReference>
<dbReference type="GO" id="GO:0008233">
    <property type="term" value="F:peptidase activity"/>
    <property type="evidence" value="ECO:0007669"/>
    <property type="project" value="UniProtKB-KW"/>
</dbReference>
<feature type="compositionally biased region" description="Gly residues" evidence="1">
    <location>
        <begin position="9"/>
        <end position="19"/>
    </location>
</feature>
<feature type="compositionally biased region" description="Acidic residues" evidence="1">
    <location>
        <begin position="152"/>
        <end position="161"/>
    </location>
</feature>
<keyword evidence="3" id="KW-1185">Reference proteome</keyword>
<name>A0ABT1VWD8_9PROT</name>
<sequence length="198" mass="20962">MADDDLRGQNGGPASGQGTEGRDGGDGDEPVSLLPYESWIEQAYRTVMIRALKQVAAEGLPGAHHFYVTFRTTHPGVAIPKRLSAQYPQEMTIVLQHQFWDLTVDEDAGLFSVGLSFGGVPSTLVIPLGAVVGFADPQVRLALRFSAEAVEEIPEEPEDAAEASPAAAEADASLPEGPAPDPTPQVVSLDAFRKRGGN</sequence>
<dbReference type="GO" id="GO:0006508">
    <property type="term" value="P:proteolysis"/>
    <property type="evidence" value="ECO:0007669"/>
    <property type="project" value="UniProtKB-KW"/>
</dbReference>
<feature type="region of interest" description="Disordered" evidence="1">
    <location>
        <begin position="152"/>
        <end position="198"/>
    </location>
</feature>
<feature type="region of interest" description="Disordered" evidence="1">
    <location>
        <begin position="1"/>
        <end position="31"/>
    </location>
</feature>
<accession>A0ABT1VWD8</accession>
<dbReference type="InterPro" id="IPR007481">
    <property type="entry name" value="SspB"/>
</dbReference>
<dbReference type="Gene3D" id="2.30.30.220">
    <property type="entry name" value="SspB-like"/>
    <property type="match status" value="1"/>
</dbReference>
<evidence type="ECO:0000313" key="3">
    <source>
        <dbReference type="Proteomes" id="UP001524547"/>
    </source>
</evidence>
<keyword evidence="2" id="KW-0378">Hydrolase</keyword>
<evidence type="ECO:0000313" key="2">
    <source>
        <dbReference type="EMBL" id="MCQ8239685.1"/>
    </source>
</evidence>
<dbReference type="RefSeq" id="WP_422918417.1">
    <property type="nucleotide sequence ID" value="NZ_JAMZEJ010000001.1"/>
</dbReference>
<dbReference type="Pfam" id="PF04386">
    <property type="entry name" value="SspB"/>
    <property type="match status" value="1"/>
</dbReference>
<dbReference type="SUPFAM" id="SSF101738">
    <property type="entry name" value="SspB-like"/>
    <property type="match status" value="1"/>
</dbReference>
<evidence type="ECO:0000256" key="1">
    <source>
        <dbReference type="SAM" id="MobiDB-lite"/>
    </source>
</evidence>
<comment type="caution">
    <text evidence="2">The sequence shown here is derived from an EMBL/GenBank/DDBJ whole genome shotgun (WGS) entry which is preliminary data.</text>
</comment>
<reference evidence="2 3" key="1">
    <citation type="submission" date="2022-06" db="EMBL/GenBank/DDBJ databases">
        <title>Rhizosaccharibacter gen. nov. sp. nov. KSS12, endophytic bacteria isolated from sugarcane.</title>
        <authorList>
            <person name="Pitiwittayakul N."/>
        </authorList>
    </citation>
    <scope>NUCLEOTIDE SEQUENCE [LARGE SCALE GENOMIC DNA]</scope>
    <source>
        <strain evidence="2 3">KSS12</strain>
    </source>
</reference>